<dbReference type="InterPro" id="IPR016980">
    <property type="entry name" value="S-AdoMet-dep_MeTrfase_Alr7345"/>
</dbReference>
<dbReference type="Gene3D" id="3.40.50.150">
    <property type="entry name" value="Vaccinia Virus protein VP39"/>
    <property type="match status" value="1"/>
</dbReference>
<gene>
    <name evidence="2" type="ORF">GGQ98_003475</name>
</gene>
<protein>
    <submittedName>
        <fullName evidence="2">Putative methyltransferase</fullName>
    </submittedName>
</protein>
<reference evidence="2 3" key="1">
    <citation type="submission" date="2020-08" db="EMBL/GenBank/DDBJ databases">
        <title>Genomic Encyclopedia of Type Strains, Phase IV (KMG-IV): sequencing the most valuable type-strain genomes for metagenomic binning, comparative biology and taxonomic classification.</title>
        <authorList>
            <person name="Goeker M."/>
        </authorList>
    </citation>
    <scope>NUCLEOTIDE SEQUENCE [LARGE SCALE GENOMIC DNA]</scope>
    <source>
        <strain evidence="2 3">DSM 17328</strain>
    </source>
</reference>
<keyword evidence="2" id="KW-0808">Transferase</keyword>
<dbReference type="EMBL" id="JACHNZ010000060">
    <property type="protein sequence ID" value="MBB4633819.1"/>
    <property type="molecule type" value="Genomic_DNA"/>
</dbReference>
<keyword evidence="3" id="KW-1185">Reference proteome</keyword>
<keyword evidence="1" id="KW-0732">Signal</keyword>
<dbReference type="InterPro" id="IPR029063">
    <property type="entry name" value="SAM-dependent_MTases_sf"/>
</dbReference>
<dbReference type="PIRSF" id="PIRSF031679">
    <property type="entry name" value="Mtase_Alr7345_prd"/>
    <property type="match status" value="1"/>
</dbReference>
<dbReference type="SUPFAM" id="SSF53335">
    <property type="entry name" value="S-adenosyl-L-methionine-dependent methyltransferases"/>
    <property type="match status" value="1"/>
</dbReference>
<dbReference type="Proteomes" id="UP000566324">
    <property type="component" value="Unassembled WGS sequence"/>
</dbReference>
<dbReference type="AlphaFoldDB" id="A0A7W7B4E4"/>
<sequence>MIRTIFAAALLSAAAVPVAAQDHSQHTAHAAPDYVAVLAGAHRSEANRARDAYRHPAETLSFFGFRPSMTVVEVAPGGGWYTEVLAPLIAGHGKLYAAHGIPEASEYAAKSLAGFKEKLASSPVYKEVEVTRFGKGSYDSLAPAGSADLVLTFRNVHNWYMGDFAGDAFKAFYTALKPGGVLGVVEHRLPEDRPDEAMKSSGYMKRSTIVALAEAAGFKLADESDVNANPKDTADWPKGVWTLPPNFRDGEADRAKYAAIGESDRMTLKFVKPAS</sequence>
<dbReference type="GO" id="GO:0032259">
    <property type="term" value="P:methylation"/>
    <property type="evidence" value="ECO:0007669"/>
    <property type="project" value="UniProtKB-KW"/>
</dbReference>
<name>A0A7W7B4E4_9SPHN</name>
<organism evidence="2 3">
    <name type="scientific">Sphingosinicella soli</name>
    <dbReference type="NCBI Taxonomy" id="333708"/>
    <lineage>
        <taxon>Bacteria</taxon>
        <taxon>Pseudomonadati</taxon>
        <taxon>Pseudomonadota</taxon>
        <taxon>Alphaproteobacteria</taxon>
        <taxon>Sphingomonadales</taxon>
        <taxon>Sphingosinicellaceae</taxon>
        <taxon>Sphingosinicella</taxon>
    </lineage>
</organism>
<feature type="signal peptide" evidence="1">
    <location>
        <begin position="1"/>
        <end position="20"/>
    </location>
</feature>
<evidence type="ECO:0000313" key="3">
    <source>
        <dbReference type="Proteomes" id="UP000566324"/>
    </source>
</evidence>
<accession>A0A7W7B4E4</accession>
<feature type="chain" id="PRO_5031344523" evidence="1">
    <location>
        <begin position="21"/>
        <end position="275"/>
    </location>
</feature>
<keyword evidence="2" id="KW-0489">Methyltransferase</keyword>
<evidence type="ECO:0000313" key="2">
    <source>
        <dbReference type="EMBL" id="MBB4633819.1"/>
    </source>
</evidence>
<comment type="caution">
    <text evidence="2">The sequence shown here is derived from an EMBL/GenBank/DDBJ whole genome shotgun (WGS) entry which is preliminary data.</text>
</comment>
<dbReference type="GO" id="GO:0008168">
    <property type="term" value="F:methyltransferase activity"/>
    <property type="evidence" value="ECO:0007669"/>
    <property type="project" value="UniProtKB-KW"/>
</dbReference>
<evidence type="ECO:0000256" key="1">
    <source>
        <dbReference type="SAM" id="SignalP"/>
    </source>
</evidence>
<dbReference type="RefSeq" id="WP_184071763.1">
    <property type="nucleotide sequence ID" value="NZ_JACHNZ010000060.1"/>
</dbReference>
<proteinExistence type="predicted"/>